<feature type="transmembrane region" description="Helical" evidence="1">
    <location>
        <begin position="100"/>
        <end position="125"/>
    </location>
</feature>
<dbReference type="RefSeq" id="WP_117274136.1">
    <property type="nucleotide sequence ID" value="NZ_LS992154.1"/>
</dbReference>
<dbReference type="Proteomes" id="UP000258476">
    <property type="component" value="Chromosome"/>
</dbReference>
<evidence type="ECO:0000313" key="2">
    <source>
        <dbReference type="EMBL" id="SYX08821.1"/>
    </source>
</evidence>
<feature type="transmembrane region" description="Helical" evidence="1">
    <location>
        <begin position="44"/>
        <end position="64"/>
    </location>
</feature>
<reference evidence="3" key="1">
    <citation type="submission" date="2017-11" db="EMBL/GenBank/DDBJ databases">
        <authorList>
            <person name="Seth-Smith MB H."/>
        </authorList>
    </citation>
    <scope>NUCLEOTIDE SEQUENCE [LARGE SCALE GENOMIC DNA]</scope>
</reference>
<keyword evidence="1" id="KW-1133">Transmembrane helix</keyword>
<keyword evidence="3" id="KW-1185">Reference proteome</keyword>
<dbReference type="KEGG" id="chla:C834K_0358"/>
<dbReference type="AlphaFoldDB" id="A0A3B0PS46"/>
<gene>
    <name evidence="2" type="ORF">C834K_0358</name>
</gene>
<proteinExistence type="predicted"/>
<sequence>MGIVQIPQHMHVNENGSICQTSTVILPEIIHGSPMAPEAMMTRLQHIPMVLIPIVGLIYAGVFYRRYVQARAAFKEVNDFTPNTKCPQCRETARIMRLPIIISVLGGLGFMLPLLILLIPILLIVGLSKAIFGISKGIAAGIKYCSTRKLDNVDT</sequence>
<evidence type="ECO:0000313" key="3">
    <source>
        <dbReference type="Proteomes" id="UP000258476"/>
    </source>
</evidence>
<name>A0A3B0PS46_9CHLA</name>
<evidence type="ECO:0000256" key="1">
    <source>
        <dbReference type="SAM" id="Phobius"/>
    </source>
</evidence>
<organism evidence="2 3">
    <name type="scientific">Chlamydia poikilotherma</name>
    <dbReference type="NCBI Taxonomy" id="1967783"/>
    <lineage>
        <taxon>Bacteria</taxon>
        <taxon>Pseudomonadati</taxon>
        <taxon>Chlamydiota</taxon>
        <taxon>Chlamydiia</taxon>
        <taxon>Chlamydiales</taxon>
        <taxon>Chlamydiaceae</taxon>
        <taxon>Chlamydia/Chlamydophila group</taxon>
        <taxon>Chlamydia</taxon>
    </lineage>
</organism>
<accession>A0A3B0PS46</accession>
<protein>
    <submittedName>
        <fullName evidence="2">Uncharacterized protein</fullName>
    </submittedName>
</protein>
<keyword evidence="1" id="KW-0812">Transmembrane</keyword>
<dbReference type="EMBL" id="LS992154">
    <property type="protein sequence ID" value="SYX08821.1"/>
    <property type="molecule type" value="Genomic_DNA"/>
</dbReference>
<dbReference type="OrthoDB" id="18151at2"/>
<keyword evidence="1" id="KW-0472">Membrane</keyword>